<dbReference type="KEGG" id="cpas:Clopa_1194"/>
<dbReference type="InterPro" id="IPR035965">
    <property type="entry name" value="PAS-like_dom_sf"/>
</dbReference>
<dbReference type="InterPro" id="IPR050736">
    <property type="entry name" value="Sensor_HK_Regulatory"/>
</dbReference>
<keyword evidence="9" id="KW-0175">Coiled coil</keyword>
<dbReference type="AlphaFoldDB" id="R4K367"/>
<dbReference type="Gene3D" id="3.30.450.20">
    <property type="entry name" value="PAS domain"/>
    <property type="match status" value="2"/>
</dbReference>
<dbReference type="GO" id="GO:0005524">
    <property type="term" value="F:ATP binding"/>
    <property type="evidence" value="ECO:0007669"/>
    <property type="project" value="UniProtKB-KW"/>
</dbReference>
<proteinExistence type="predicted"/>
<dbReference type="SUPFAM" id="SSF55874">
    <property type="entry name" value="ATPase domain of HSP90 chaperone/DNA topoisomerase II/histidine kinase"/>
    <property type="match status" value="1"/>
</dbReference>
<evidence type="ECO:0000256" key="9">
    <source>
        <dbReference type="SAM" id="Coils"/>
    </source>
</evidence>
<dbReference type="SMART" id="SM00387">
    <property type="entry name" value="HATPase_c"/>
    <property type="match status" value="1"/>
</dbReference>
<dbReference type="PROSITE" id="PS50109">
    <property type="entry name" value="HIS_KIN"/>
    <property type="match status" value="1"/>
</dbReference>
<dbReference type="EMBL" id="CP003261">
    <property type="protein sequence ID" value="AGK96186.1"/>
    <property type="molecule type" value="Genomic_DNA"/>
</dbReference>
<dbReference type="InterPro" id="IPR036097">
    <property type="entry name" value="HisK_dim/P_sf"/>
</dbReference>
<protein>
    <recommendedName>
        <fullName evidence="2">histidine kinase</fullName>
        <ecNumber evidence="2">2.7.13.3</ecNumber>
    </recommendedName>
</protein>
<keyword evidence="12" id="KW-1185">Reference proteome</keyword>
<dbReference type="InterPro" id="IPR005467">
    <property type="entry name" value="His_kinase_dom"/>
</dbReference>
<dbReference type="InterPro" id="IPR000014">
    <property type="entry name" value="PAS"/>
</dbReference>
<dbReference type="FunFam" id="3.30.565.10:FF:000037">
    <property type="entry name" value="Hybrid sensor histidine kinase/response regulator"/>
    <property type="match status" value="1"/>
</dbReference>
<dbReference type="SUPFAM" id="SSF47384">
    <property type="entry name" value="Homodimeric domain of signal transducing histidine kinase"/>
    <property type="match status" value="1"/>
</dbReference>
<dbReference type="InterPro" id="IPR004358">
    <property type="entry name" value="Sig_transdc_His_kin-like_C"/>
</dbReference>
<evidence type="ECO:0000256" key="4">
    <source>
        <dbReference type="ARBA" id="ARBA00022679"/>
    </source>
</evidence>
<dbReference type="InterPro" id="IPR036890">
    <property type="entry name" value="HATPase_C_sf"/>
</dbReference>
<keyword evidence="4" id="KW-0808">Transferase</keyword>
<dbReference type="eggNOG" id="COG2205">
    <property type="taxonomic scope" value="Bacteria"/>
</dbReference>
<dbReference type="Pfam" id="PF13426">
    <property type="entry name" value="PAS_9"/>
    <property type="match status" value="2"/>
</dbReference>
<reference evidence="11 12" key="1">
    <citation type="submission" date="2012-01" db="EMBL/GenBank/DDBJ databases">
        <title>Complete sequence of chromosome of Clostridium pasteurianum BC1.</title>
        <authorList>
            <consortium name="US DOE Joint Genome Institute"/>
            <person name="Lucas S."/>
            <person name="Han J."/>
            <person name="Lapidus A."/>
            <person name="Cheng J.-F."/>
            <person name="Goodwin L."/>
            <person name="Pitluck S."/>
            <person name="Peters L."/>
            <person name="Mikhailova N."/>
            <person name="Teshima H."/>
            <person name="Detter J.C."/>
            <person name="Han C."/>
            <person name="Tapia R."/>
            <person name="Land M."/>
            <person name="Hauser L."/>
            <person name="Kyrpides N."/>
            <person name="Ivanova N."/>
            <person name="Pagani I."/>
            <person name="Dunn J."/>
            <person name="Taghavi S."/>
            <person name="Francis A."/>
            <person name="van der Lelie D."/>
            <person name="Woyke T."/>
        </authorList>
    </citation>
    <scope>NUCLEOTIDE SEQUENCE [LARGE SCALE GENOMIC DNA]</scope>
    <source>
        <strain evidence="11 12">BC1</strain>
    </source>
</reference>
<evidence type="ECO:0000313" key="11">
    <source>
        <dbReference type="EMBL" id="AGK96186.1"/>
    </source>
</evidence>
<dbReference type="PRINTS" id="PR00344">
    <property type="entry name" value="BCTRLSENSOR"/>
</dbReference>
<dbReference type="STRING" id="86416.Clopa_1194"/>
<feature type="domain" description="Histidine kinase" evidence="10">
    <location>
        <begin position="296"/>
        <end position="517"/>
    </location>
</feature>
<dbReference type="PANTHER" id="PTHR43711">
    <property type="entry name" value="TWO-COMPONENT HISTIDINE KINASE"/>
    <property type="match status" value="1"/>
</dbReference>
<dbReference type="GO" id="GO:0000155">
    <property type="term" value="F:phosphorelay sensor kinase activity"/>
    <property type="evidence" value="ECO:0007669"/>
    <property type="project" value="InterPro"/>
</dbReference>
<dbReference type="Pfam" id="PF00512">
    <property type="entry name" value="HisKA"/>
    <property type="match status" value="1"/>
</dbReference>
<feature type="coiled-coil region" evidence="9">
    <location>
        <begin position="263"/>
        <end position="292"/>
    </location>
</feature>
<evidence type="ECO:0000256" key="6">
    <source>
        <dbReference type="ARBA" id="ARBA00022777"/>
    </source>
</evidence>
<dbReference type="InterPro" id="IPR003594">
    <property type="entry name" value="HATPase_dom"/>
</dbReference>
<dbReference type="SUPFAM" id="SSF55785">
    <property type="entry name" value="PYP-like sensor domain (PAS domain)"/>
    <property type="match status" value="2"/>
</dbReference>
<dbReference type="InterPro" id="IPR003661">
    <property type="entry name" value="HisK_dim/P_dom"/>
</dbReference>
<dbReference type="Gene3D" id="3.30.565.10">
    <property type="entry name" value="Histidine kinase-like ATPase, C-terminal domain"/>
    <property type="match status" value="1"/>
</dbReference>
<dbReference type="Proteomes" id="UP000013523">
    <property type="component" value="Chromosome"/>
</dbReference>
<dbReference type="SMART" id="SM00388">
    <property type="entry name" value="HisKA"/>
    <property type="match status" value="1"/>
</dbReference>
<dbReference type="OrthoDB" id="9813394at2"/>
<dbReference type="HOGENOM" id="CLU_000445_89_20_9"/>
<evidence type="ECO:0000259" key="10">
    <source>
        <dbReference type="PROSITE" id="PS50109"/>
    </source>
</evidence>
<dbReference type="CDD" id="cd00130">
    <property type="entry name" value="PAS"/>
    <property type="match status" value="1"/>
</dbReference>
<keyword evidence="7" id="KW-0067">ATP-binding</keyword>
<evidence type="ECO:0000256" key="1">
    <source>
        <dbReference type="ARBA" id="ARBA00000085"/>
    </source>
</evidence>
<dbReference type="PATRIC" id="fig|86416.3.peg.1195"/>
<keyword evidence="6" id="KW-0418">Kinase</keyword>
<dbReference type="GO" id="GO:0006355">
    <property type="term" value="P:regulation of DNA-templated transcription"/>
    <property type="evidence" value="ECO:0007669"/>
    <property type="project" value="InterPro"/>
</dbReference>
<evidence type="ECO:0000256" key="8">
    <source>
        <dbReference type="ARBA" id="ARBA00023012"/>
    </source>
</evidence>
<evidence type="ECO:0000256" key="5">
    <source>
        <dbReference type="ARBA" id="ARBA00022741"/>
    </source>
</evidence>
<evidence type="ECO:0000313" key="12">
    <source>
        <dbReference type="Proteomes" id="UP000013523"/>
    </source>
</evidence>
<gene>
    <name evidence="11" type="ORF">Clopa_1194</name>
</gene>
<keyword evidence="3" id="KW-0597">Phosphoprotein</keyword>
<evidence type="ECO:0000256" key="7">
    <source>
        <dbReference type="ARBA" id="ARBA00022840"/>
    </source>
</evidence>
<keyword evidence="5" id="KW-0547">Nucleotide-binding</keyword>
<dbReference type="CDD" id="cd00082">
    <property type="entry name" value="HisKA"/>
    <property type="match status" value="1"/>
</dbReference>
<keyword evidence="8" id="KW-0902">Two-component regulatory system</keyword>
<evidence type="ECO:0000256" key="3">
    <source>
        <dbReference type="ARBA" id="ARBA00022553"/>
    </source>
</evidence>
<sequence>MSAYSLTNKNKITKKKQKKKFSTKNIKIIYQCYDLLPDPIIIAKKDKVLYVNPEACKLFGLEKPKTVFGKSIFKLISFTSDSDRDTYMHKIKETCFKQFDCKINCTDGHTVNVYLKLRVCNINSKTYNFITIEDVSKMKILENESNTGKELYKKLLNISPDAICLHDGHNFCFPANTLVKMLKYNDSLDIMGKSIIDILPKEYHNHFNDRMKKILNSDEILPDSKYKFINSKNNLIDVECKSVRLYLNGRYVIISSIRDVTEKNKLIAENLKAEANKELLEKTLEYDKLKTEFFSNISHELRTPLNILLSSLQLLNLYLKDEIVNIKPTKKYLSVMKQNCFRLLRLINNLLDITKIDSGFYNLNLCNRNIIAVVENITLSVADYLKNKKINIIFDTDIEEKIIACDEEKIERIILNLLSNSIKFTDVNGTINVNIYDGKDYIKICIIDDGIGIPKEKLNTIFDRFIQIDKSLTRNSKGTGIGLALVKSLVELHNGKIQVESEYGKGCKFTILLPVKIIASEDQSNLYGTFIDTSSQDTKIEKMNIEFSDIYF</sequence>
<name>R4K367_CLOPA</name>
<dbReference type="EC" id="2.7.13.3" evidence="2"/>
<dbReference type="NCBIfam" id="TIGR00229">
    <property type="entry name" value="sensory_box"/>
    <property type="match status" value="2"/>
</dbReference>
<dbReference type="Gene3D" id="1.10.287.130">
    <property type="match status" value="1"/>
</dbReference>
<evidence type="ECO:0000256" key="2">
    <source>
        <dbReference type="ARBA" id="ARBA00012438"/>
    </source>
</evidence>
<comment type="catalytic activity">
    <reaction evidence="1">
        <text>ATP + protein L-histidine = ADP + protein N-phospho-L-histidine.</text>
        <dbReference type="EC" id="2.7.13.3"/>
    </reaction>
</comment>
<dbReference type="Pfam" id="PF02518">
    <property type="entry name" value="HATPase_c"/>
    <property type="match status" value="1"/>
</dbReference>
<dbReference type="RefSeq" id="WP_015614509.1">
    <property type="nucleotide sequence ID" value="NC_021182.1"/>
</dbReference>
<dbReference type="PANTHER" id="PTHR43711:SF26">
    <property type="entry name" value="SENSOR HISTIDINE KINASE RCSC"/>
    <property type="match status" value="1"/>
</dbReference>
<organism evidence="11 12">
    <name type="scientific">Clostridium pasteurianum BC1</name>
    <dbReference type="NCBI Taxonomy" id="86416"/>
    <lineage>
        <taxon>Bacteria</taxon>
        <taxon>Bacillati</taxon>
        <taxon>Bacillota</taxon>
        <taxon>Clostridia</taxon>
        <taxon>Eubacteriales</taxon>
        <taxon>Clostridiaceae</taxon>
        <taxon>Clostridium</taxon>
    </lineage>
</organism>
<accession>R4K367</accession>